<dbReference type="PROSITE" id="PS51186">
    <property type="entry name" value="GNAT"/>
    <property type="match status" value="1"/>
</dbReference>
<evidence type="ECO:0000259" key="1">
    <source>
        <dbReference type="PROSITE" id="PS51186"/>
    </source>
</evidence>
<name>A0ABP4PZS8_9ACTN</name>
<comment type="caution">
    <text evidence="2">The sequence shown here is derived from an EMBL/GenBank/DDBJ whole genome shotgun (WGS) entry which is preliminary data.</text>
</comment>
<evidence type="ECO:0000313" key="3">
    <source>
        <dbReference type="Proteomes" id="UP001500190"/>
    </source>
</evidence>
<sequence>MQASSMFLRPIDRSDLPTCVSWGRDRTFCEHAGWTVDLPEPAHEAHWRALVERPKPDLIRLAAVAGDDVVGYVDLAGEGPDRRELGYAIGPSSRWGQGLGRTAAGLGLQYGFREVGLREVCAEALDANQASVRILIGLGMTETGRGHDEPFLGAPSYYRQFTIDAANWKRQAAR</sequence>
<organism evidence="2 3">
    <name type="scientific">Kribbella karoonensis</name>
    <dbReference type="NCBI Taxonomy" id="324851"/>
    <lineage>
        <taxon>Bacteria</taxon>
        <taxon>Bacillati</taxon>
        <taxon>Actinomycetota</taxon>
        <taxon>Actinomycetes</taxon>
        <taxon>Propionibacteriales</taxon>
        <taxon>Kribbellaceae</taxon>
        <taxon>Kribbella</taxon>
    </lineage>
</organism>
<reference evidence="3" key="1">
    <citation type="journal article" date="2019" name="Int. J. Syst. Evol. Microbiol.">
        <title>The Global Catalogue of Microorganisms (GCM) 10K type strain sequencing project: providing services to taxonomists for standard genome sequencing and annotation.</title>
        <authorList>
            <consortium name="The Broad Institute Genomics Platform"/>
            <consortium name="The Broad Institute Genome Sequencing Center for Infectious Disease"/>
            <person name="Wu L."/>
            <person name="Ma J."/>
        </authorList>
    </citation>
    <scope>NUCLEOTIDE SEQUENCE [LARGE SCALE GENOMIC DNA]</scope>
    <source>
        <strain evidence="3">JCM 14304</strain>
    </source>
</reference>
<dbReference type="RefSeq" id="WP_344194800.1">
    <property type="nucleotide sequence ID" value="NZ_BAAAND010000008.1"/>
</dbReference>
<dbReference type="SUPFAM" id="SSF55729">
    <property type="entry name" value="Acyl-CoA N-acyltransferases (Nat)"/>
    <property type="match status" value="1"/>
</dbReference>
<dbReference type="Proteomes" id="UP001500190">
    <property type="component" value="Unassembled WGS sequence"/>
</dbReference>
<dbReference type="PANTHER" id="PTHR43792">
    <property type="entry name" value="GNAT FAMILY, PUTATIVE (AFU_ORTHOLOGUE AFUA_3G00765)-RELATED-RELATED"/>
    <property type="match status" value="1"/>
</dbReference>
<gene>
    <name evidence="2" type="ORF">GCM10009742_46900</name>
</gene>
<dbReference type="EMBL" id="BAAAND010000008">
    <property type="protein sequence ID" value="GAA1594817.1"/>
    <property type="molecule type" value="Genomic_DNA"/>
</dbReference>
<accession>A0ABP4PZS8</accession>
<feature type="domain" description="N-acetyltransferase" evidence="1">
    <location>
        <begin position="6"/>
        <end position="164"/>
    </location>
</feature>
<dbReference type="InterPro" id="IPR000182">
    <property type="entry name" value="GNAT_dom"/>
</dbReference>
<evidence type="ECO:0000313" key="2">
    <source>
        <dbReference type="EMBL" id="GAA1594817.1"/>
    </source>
</evidence>
<dbReference type="Gene3D" id="3.40.630.30">
    <property type="match status" value="1"/>
</dbReference>
<dbReference type="InterPro" id="IPR051531">
    <property type="entry name" value="N-acetyltransferase"/>
</dbReference>
<protein>
    <submittedName>
        <fullName evidence="2">GNAT family protein</fullName>
    </submittedName>
</protein>
<keyword evidence="3" id="KW-1185">Reference proteome</keyword>
<proteinExistence type="predicted"/>
<dbReference type="InterPro" id="IPR016181">
    <property type="entry name" value="Acyl_CoA_acyltransferase"/>
</dbReference>
<dbReference type="Pfam" id="PF13302">
    <property type="entry name" value="Acetyltransf_3"/>
    <property type="match status" value="1"/>
</dbReference>